<comment type="caution">
    <text evidence="2">The sequence shown here is derived from an EMBL/GenBank/DDBJ whole genome shotgun (WGS) entry which is preliminary data.</text>
</comment>
<evidence type="ECO:0000313" key="3">
    <source>
        <dbReference type="Proteomes" id="UP000823388"/>
    </source>
</evidence>
<keyword evidence="3" id="KW-1185">Reference proteome</keyword>
<sequence length="126" mass="14007">MALRDSTNLPYTKKLRRPILSTSPAKKALEINPVSAQQDTKRRSRRLANKPKSDLTMEVQATALLMKKCGATEGGQHQHTTMVEEFTETFVEPLVDDTVSGYREMFGLQNDEGADPFGTIAIHADD</sequence>
<evidence type="ECO:0000256" key="1">
    <source>
        <dbReference type="SAM" id="MobiDB-lite"/>
    </source>
</evidence>
<gene>
    <name evidence="2" type="ORF">PVAP13_4NG286400</name>
</gene>
<feature type="region of interest" description="Disordered" evidence="1">
    <location>
        <begin position="1"/>
        <end position="54"/>
    </location>
</feature>
<dbReference type="EMBL" id="CM029044">
    <property type="protein sequence ID" value="KAG2608098.1"/>
    <property type="molecule type" value="Genomic_DNA"/>
</dbReference>
<dbReference type="Proteomes" id="UP000823388">
    <property type="component" value="Chromosome 4N"/>
</dbReference>
<feature type="compositionally biased region" description="Polar residues" evidence="1">
    <location>
        <begin position="1"/>
        <end position="10"/>
    </location>
</feature>
<evidence type="ECO:0000313" key="2">
    <source>
        <dbReference type="EMBL" id="KAG2608098.1"/>
    </source>
</evidence>
<accession>A0A8T0TEQ4</accession>
<proteinExistence type="predicted"/>
<dbReference type="AlphaFoldDB" id="A0A8T0TEQ4"/>
<organism evidence="2 3">
    <name type="scientific">Panicum virgatum</name>
    <name type="common">Blackwell switchgrass</name>
    <dbReference type="NCBI Taxonomy" id="38727"/>
    <lineage>
        <taxon>Eukaryota</taxon>
        <taxon>Viridiplantae</taxon>
        <taxon>Streptophyta</taxon>
        <taxon>Embryophyta</taxon>
        <taxon>Tracheophyta</taxon>
        <taxon>Spermatophyta</taxon>
        <taxon>Magnoliopsida</taxon>
        <taxon>Liliopsida</taxon>
        <taxon>Poales</taxon>
        <taxon>Poaceae</taxon>
        <taxon>PACMAD clade</taxon>
        <taxon>Panicoideae</taxon>
        <taxon>Panicodae</taxon>
        <taxon>Paniceae</taxon>
        <taxon>Panicinae</taxon>
        <taxon>Panicum</taxon>
        <taxon>Panicum sect. Hiantes</taxon>
    </lineage>
</organism>
<name>A0A8T0TEQ4_PANVG</name>
<reference evidence="2" key="1">
    <citation type="submission" date="2020-05" db="EMBL/GenBank/DDBJ databases">
        <title>WGS assembly of Panicum virgatum.</title>
        <authorList>
            <person name="Lovell J.T."/>
            <person name="Jenkins J."/>
            <person name="Shu S."/>
            <person name="Juenger T.E."/>
            <person name="Schmutz J."/>
        </authorList>
    </citation>
    <scope>NUCLEOTIDE SEQUENCE</scope>
    <source>
        <strain evidence="2">AP13</strain>
    </source>
</reference>
<protein>
    <submittedName>
        <fullName evidence="2">Uncharacterized protein</fullName>
    </submittedName>
</protein>